<dbReference type="PROSITE" id="PS50966">
    <property type="entry name" value="ZF_SWIM"/>
    <property type="match status" value="1"/>
</dbReference>
<feature type="domain" description="SWIM-type" evidence="3">
    <location>
        <begin position="49"/>
        <end position="86"/>
    </location>
</feature>
<proteinExistence type="predicted"/>
<evidence type="ECO:0000313" key="5">
    <source>
        <dbReference type="Proteomes" id="UP000321926"/>
    </source>
</evidence>
<keyword evidence="1" id="KW-0862">Zinc</keyword>
<keyword evidence="1" id="KW-0479">Metal-binding</keyword>
<organism evidence="4 5">
    <name type="scientific">Pontibacter qinzhouensis</name>
    <dbReference type="NCBI Taxonomy" id="2603253"/>
    <lineage>
        <taxon>Bacteria</taxon>
        <taxon>Pseudomonadati</taxon>
        <taxon>Bacteroidota</taxon>
        <taxon>Cytophagia</taxon>
        <taxon>Cytophagales</taxon>
        <taxon>Hymenobacteraceae</taxon>
        <taxon>Pontibacter</taxon>
    </lineage>
</organism>
<protein>
    <recommendedName>
        <fullName evidence="3">SWIM-type domain-containing protein</fullName>
    </recommendedName>
</protein>
<dbReference type="InterPro" id="IPR007527">
    <property type="entry name" value="Znf_SWIM"/>
</dbReference>
<dbReference type="Proteomes" id="UP000321926">
    <property type="component" value="Unassembled WGS sequence"/>
</dbReference>
<evidence type="ECO:0000313" key="4">
    <source>
        <dbReference type="EMBL" id="TXK36897.1"/>
    </source>
</evidence>
<evidence type="ECO:0000259" key="3">
    <source>
        <dbReference type="PROSITE" id="PS50966"/>
    </source>
</evidence>
<evidence type="ECO:0000256" key="1">
    <source>
        <dbReference type="PROSITE-ProRule" id="PRU00325"/>
    </source>
</evidence>
<feature type="coiled-coil region" evidence="2">
    <location>
        <begin position="226"/>
        <end position="253"/>
    </location>
</feature>
<dbReference type="EMBL" id="VRTY01000068">
    <property type="protein sequence ID" value="TXK36897.1"/>
    <property type="molecule type" value="Genomic_DNA"/>
</dbReference>
<dbReference type="GO" id="GO:0008270">
    <property type="term" value="F:zinc ion binding"/>
    <property type="evidence" value="ECO:0007669"/>
    <property type="project" value="UniProtKB-KW"/>
</dbReference>
<dbReference type="Pfam" id="PF04434">
    <property type="entry name" value="SWIM"/>
    <property type="match status" value="1"/>
</dbReference>
<sequence length="581" mass="67892">MLTLQNFESDIYSTILQRGKQYYSQKTVVWLEETEENIWQAEVEGSETYEVELMLVDKEEISDYSCDCPYDGEMCKHVVAVLYAVRAELKKPRSKQQDRKVGRNVFENLLQSISLKEYQDFIRHYVAKDKDFKTEFELFFADKDERIDVEKKYGDLIQKIIRKHSDHGYVDYRASYSLSRDMDKLLASGNDFVKKYNYQDAFSFAKAVLKPMMETITQADDSSGNLGETLNNIIELIEDIANAEEATLELKLEVFEFLQQELSDKQYFDYGDMGYELFSVYENLAIQLRLSEEFLDFADAQIRKLTGPYDTYRREFYQKRKIEFLAAIGNTDEAEELVQQSLDIVEVRQAVVEKAIAKKDYESAKKLIAEGIKVAENKNHPGTVTAWQKELLKIAALEKDTETIRHHARHLAFDTWFSAEFYKQWKATYSQAEWKEVIEKYIAETSEKIMKTWDSEKNKYWKPAHPPLLEKLSPIYIQEHYWDRLLALVQKEKSLATTLSYHKYLAPHYPAELLKIYLPAFEKAGQEANGRGAYADLASKMKQVMKDIPEGKAKIQEIARSLKAQFPRRPAMQEELNKILK</sequence>
<gene>
    <name evidence="4" type="ORF">FVR03_16530</name>
</gene>
<evidence type="ECO:0000256" key="2">
    <source>
        <dbReference type="SAM" id="Coils"/>
    </source>
</evidence>
<dbReference type="OrthoDB" id="9760715at2"/>
<dbReference type="RefSeq" id="WP_147922867.1">
    <property type="nucleotide sequence ID" value="NZ_VRTY01000068.1"/>
</dbReference>
<reference evidence="4 5" key="1">
    <citation type="submission" date="2019-08" db="EMBL/GenBank/DDBJ databases">
        <authorList>
            <person name="Shi S."/>
        </authorList>
    </citation>
    <scope>NUCLEOTIDE SEQUENCE [LARGE SCALE GENOMIC DNA]</scope>
    <source>
        <strain evidence="4 5">GY10130</strain>
    </source>
</reference>
<keyword evidence="2" id="KW-0175">Coiled coil</keyword>
<keyword evidence="1" id="KW-0863">Zinc-finger</keyword>
<name>A0A5C8JJY8_9BACT</name>
<comment type="caution">
    <text evidence="4">The sequence shown here is derived from an EMBL/GenBank/DDBJ whole genome shotgun (WGS) entry which is preliminary data.</text>
</comment>
<accession>A0A5C8JJY8</accession>
<keyword evidence="5" id="KW-1185">Reference proteome</keyword>
<dbReference type="AlphaFoldDB" id="A0A5C8JJY8"/>